<comment type="caution">
    <text evidence="1">The sequence shown here is derived from an EMBL/GenBank/DDBJ whole genome shotgun (WGS) entry which is preliminary data.</text>
</comment>
<gene>
    <name evidence="1" type="ORF">HUJ06_025655</name>
</gene>
<dbReference type="Proteomes" id="UP000607653">
    <property type="component" value="Unassembled WGS sequence"/>
</dbReference>
<evidence type="ECO:0000313" key="1">
    <source>
        <dbReference type="EMBL" id="DAD24192.1"/>
    </source>
</evidence>
<keyword evidence="2" id="KW-1185">Reference proteome</keyword>
<dbReference type="AlphaFoldDB" id="A0A822XW21"/>
<sequence>MWTRTAENGRFFFPLTSLQIGYVSLHPLI</sequence>
<accession>A0A822XW21</accession>
<proteinExistence type="predicted"/>
<reference evidence="1 2" key="1">
    <citation type="journal article" date="2020" name="Mol. Biol. Evol.">
        <title>Distinct Expression and Methylation Patterns for Genes with Different Fates following a Single Whole-Genome Duplication in Flowering Plants.</title>
        <authorList>
            <person name="Shi T."/>
            <person name="Rahmani R.S."/>
            <person name="Gugger P.F."/>
            <person name="Wang M."/>
            <person name="Li H."/>
            <person name="Zhang Y."/>
            <person name="Li Z."/>
            <person name="Wang Q."/>
            <person name="Van de Peer Y."/>
            <person name="Marchal K."/>
            <person name="Chen J."/>
        </authorList>
    </citation>
    <scope>NUCLEOTIDE SEQUENCE [LARGE SCALE GENOMIC DNA]</scope>
    <source>
        <tissue evidence="1">Leaf</tissue>
    </source>
</reference>
<name>A0A822XW21_NELNU</name>
<protein>
    <submittedName>
        <fullName evidence="1">Uncharacterized protein</fullName>
    </submittedName>
</protein>
<organism evidence="1 2">
    <name type="scientific">Nelumbo nucifera</name>
    <name type="common">Sacred lotus</name>
    <dbReference type="NCBI Taxonomy" id="4432"/>
    <lineage>
        <taxon>Eukaryota</taxon>
        <taxon>Viridiplantae</taxon>
        <taxon>Streptophyta</taxon>
        <taxon>Embryophyta</taxon>
        <taxon>Tracheophyta</taxon>
        <taxon>Spermatophyta</taxon>
        <taxon>Magnoliopsida</taxon>
        <taxon>Proteales</taxon>
        <taxon>Nelumbonaceae</taxon>
        <taxon>Nelumbo</taxon>
    </lineage>
</organism>
<dbReference type="EMBL" id="DUZY01000001">
    <property type="protein sequence ID" value="DAD24192.1"/>
    <property type="molecule type" value="Genomic_DNA"/>
</dbReference>
<evidence type="ECO:0000313" key="2">
    <source>
        <dbReference type="Proteomes" id="UP000607653"/>
    </source>
</evidence>